<dbReference type="AlphaFoldDB" id="A0A2J7ZHB2"/>
<feature type="non-terminal residue" evidence="1">
    <location>
        <position position="1"/>
    </location>
</feature>
<name>A0A2J7ZHB2_9CHLO</name>
<evidence type="ECO:0000313" key="2">
    <source>
        <dbReference type="Proteomes" id="UP000236333"/>
    </source>
</evidence>
<sequence length="166" mass="18338">PRRRLLLDVPCCEDCQARGRGNDVAVFNCFDTRARLFSTRSFPTAHSPHPPPPPLDLRNCQNCVPGPKCFELSRGVAGRVAQVACSYAVDQCTPQRAAAAAAAFQVTRQQCYRGAKNVCLTYGRDYPQNGGTSCAGYINGAGSCDKMAFRRFFNIKLNELWRRRSA</sequence>
<comment type="caution">
    <text evidence="1">The sequence shown here is derived from an EMBL/GenBank/DDBJ whole genome shotgun (WGS) entry which is preliminary data.</text>
</comment>
<dbReference type="Proteomes" id="UP000236333">
    <property type="component" value="Unassembled WGS sequence"/>
</dbReference>
<accession>A0A2J7ZHB2</accession>
<evidence type="ECO:0000313" key="1">
    <source>
        <dbReference type="EMBL" id="PNG99637.1"/>
    </source>
</evidence>
<keyword evidence="2" id="KW-1185">Reference proteome</keyword>
<gene>
    <name evidence="1" type="ORF">TSOC_014580</name>
</gene>
<dbReference type="EMBL" id="PGGS01002423">
    <property type="protein sequence ID" value="PNG99637.1"/>
    <property type="molecule type" value="Genomic_DNA"/>
</dbReference>
<proteinExistence type="predicted"/>
<reference evidence="1 2" key="1">
    <citation type="journal article" date="2017" name="Mol. Biol. Evol.">
        <title>The 4-celled Tetrabaena socialis nuclear genome reveals the essential components for genetic control of cell number at the origin of multicellularity in the volvocine lineage.</title>
        <authorList>
            <person name="Featherston J."/>
            <person name="Arakaki Y."/>
            <person name="Hanschen E.R."/>
            <person name="Ferris P.J."/>
            <person name="Michod R.E."/>
            <person name="Olson B.J.S.C."/>
            <person name="Nozaki H."/>
            <person name="Durand P.M."/>
        </authorList>
    </citation>
    <scope>NUCLEOTIDE SEQUENCE [LARGE SCALE GENOMIC DNA]</scope>
    <source>
        <strain evidence="1 2">NIES-571</strain>
    </source>
</reference>
<organism evidence="1 2">
    <name type="scientific">Tetrabaena socialis</name>
    <dbReference type="NCBI Taxonomy" id="47790"/>
    <lineage>
        <taxon>Eukaryota</taxon>
        <taxon>Viridiplantae</taxon>
        <taxon>Chlorophyta</taxon>
        <taxon>core chlorophytes</taxon>
        <taxon>Chlorophyceae</taxon>
        <taxon>CS clade</taxon>
        <taxon>Chlamydomonadales</taxon>
        <taxon>Tetrabaenaceae</taxon>
        <taxon>Tetrabaena</taxon>
    </lineage>
</organism>
<protein>
    <submittedName>
        <fullName evidence="1">Uncharacterized protein</fullName>
    </submittedName>
</protein>